<gene>
    <name evidence="3" type="primary">Klhdc1</name>
    <name evidence="3" type="ORF">TNCT_161141</name>
</gene>
<proteinExistence type="predicted"/>
<dbReference type="Gene3D" id="2.120.10.80">
    <property type="entry name" value="Kelch-type beta propeller"/>
    <property type="match status" value="2"/>
</dbReference>
<dbReference type="Pfam" id="PF24681">
    <property type="entry name" value="Kelch_KLHDC2_KLHL20_DRC7"/>
    <property type="match status" value="1"/>
</dbReference>
<dbReference type="SUPFAM" id="SSF117281">
    <property type="entry name" value="Kelch motif"/>
    <property type="match status" value="2"/>
</dbReference>
<evidence type="ECO:0000256" key="1">
    <source>
        <dbReference type="ARBA" id="ARBA00022441"/>
    </source>
</evidence>
<keyword evidence="2" id="KW-0677">Repeat</keyword>
<keyword evidence="1" id="KW-0880">Kelch repeat</keyword>
<evidence type="ECO:0000256" key="2">
    <source>
        <dbReference type="ARBA" id="ARBA00022737"/>
    </source>
</evidence>
<dbReference type="EMBL" id="BMAO01036399">
    <property type="protein sequence ID" value="GFR10365.1"/>
    <property type="molecule type" value="Genomic_DNA"/>
</dbReference>
<sequence>MLQQSDCDFLFEIPPVRTGHVAVSYDKCVLVWGGYKENPGAQASTYYSGSEIWIYSCVSERWYLKESLDTIHPPGMSGSTAVIIDDSLYLFGGYGYRGEGCTNRLYKLELTTFSWELLKPTGTPPIPVDKMVGWQYKNKFYVFGGFGNPESGPPHDFQFIFYHLLWRGWTNQFFEYDPKKNKWSVPATTGTLPSARAAHAAAVAQGKVYIFGGRHDVFRLNDMHCLDMKTMEWSGKLSMKGTVPVGRSWHSLTALDDQHLVLYGGFSQNNAALNDCWLFDTFSLTWRQMILPFDKPRLWHCACLNVFDEILIYGGCISNILDLERTPGQATDIIIISISPKSLFRLCLDRILDLPEYCKLWYTLPRHIQTILHLRIGYIPRKFGRS</sequence>
<dbReference type="OrthoDB" id="432528at2759"/>
<protein>
    <submittedName>
        <fullName evidence="3">Kelch domain-containing protein 1</fullName>
    </submittedName>
</protein>
<name>A0A8X6ISP0_TRICU</name>
<dbReference type="AlphaFoldDB" id="A0A8X6ISP0"/>
<dbReference type="PANTHER" id="PTHR46228">
    <property type="entry name" value="KELCH DOMAIN-CONTAINING PROTEIN"/>
    <property type="match status" value="1"/>
</dbReference>
<evidence type="ECO:0000313" key="4">
    <source>
        <dbReference type="Proteomes" id="UP000887116"/>
    </source>
</evidence>
<organism evidence="3 4">
    <name type="scientific">Trichonephila clavata</name>
    <name type="common">Joro spider</name>
    <name type="synonym">Nephila clavata</name>
    <dbReference type="NCBI Taxonomy" id="2740835"/>
    <lineage>
        <taxon>Eukaryota</taxon>
        <taxon>Metazoa</taxon>
        <taxon>Ecdysozoa</taxon>
        <taxon>Arthropoda</taxon>
        <taxon>Chelicerata</taxon>
        <taxon>Arachnida</taxon>
        <taxon>Araneae</taxon>
        <taxon>Araneomorphae</taxon>
        <taxon>Entelegynae</taxon>
        <taxon>Araneoidea</taxon>
        <taxon>Nephilidae</taxon>
        <taxon>Trichonephila</taxon>
    </lineage>
</organism>
<dbReference type="InterPro" id="IPR015915">
    <property type="entry name" value="Kelch-typ_b-propeller"/>
</dbReference>
<dbReference type="PANTHER" id="PTHR46228:SF2">
    <property type="entry name" value="KELCH REPEAT PROTEIN (AFU_ORTHOLOGUE AFUA_4G14350)"/>
    <property type="match status" value="1"/>
</dbReference>
<comment type="caution">
    <text evidence="3">The sequence shown here is derived from an EMBL/GenBank/DDBJ whole genome shotgun (WGS) entry which is preliminary data.</text>
</comment>
<accession>A0A8X6ISP0</accession>
<evidence type="ECO:0000313" key="3">
    <source>
        <dbReference type="EMBL" id="GFR10365.1"/>
    </source>
</evidence>
<keyword evidence="4" id="KW-1185">Reference proteome</keyword>
<dbReference type="Proteomes" id="UP000887116">
    <property type="component" value="Unassembled WGS sequence"/>
</dbReference>
<reference evidence="3" key="1">
    <citation type="submission" date="2020-07" db="EMBL/GenBank/DDBJ databases">
        <title>Multicomponent nature underlies the extraordinary mechanical properties of spider dragline silk.</title>
        <authorList>
            <person name="Kono N."/>
            <person name="Nakamura H."/>
            <person name="Mori M."/>
            <person name="Yoshida Y."/>
            <person name="Ohtoshi R."/>
            <person name="Malay A.D."/>
            <person name="Moran D.A.P."/>
            <person name="Tomita M."/>
            <person name="Numata K."/>
            <person name="Arakawa K."/>
        </authorList>
    </citation>
    <scope>NUCLEOTIDE SEQUENCE</scope>
</reference>